<proteinExistence type="predicted"/>
<protein>
    <submittedName>
        <fullName evidence="3">Uncharacterized protein</fullName>
    </submittedName>
</protein>
<name>A0ABR2QIX6_9ROSI</name>
<evidence type="ECO:0000256" key="1">
    <source>
        <dbReference type="SAM" id="MobiDB-lite"/>
    </source>
</evidence>
<accession>A0ABR2QIX6</accession>
<organism evidence="3 4">
    <name type="scientific">Hibiscus sabdariffa</name>
    <name type="common">roselle</name>
    <dbReference type="NCBI Taxonomy" id="183260"/>
    <lineage>
        <taxon>Eukaryota</taxon>
        <taxon>Viridiplantae</taxon>
        <taxon>Streptophyta</taxon>
        <taxon>Embryophyta</taxon>
        <taxon>Tracheophyta</taxon>
        <taxon>Spermatophyta</taxon>
        <taxon>Magnoliopsida</taxon>
        <taxon>eudicotyledons</taxon>
        <taxon>Gunneridae</taxon>
        <taxon>Pentapetalae</taxon>
        <taxon>rosids</taxon>
        <taxon>malvids</taxon>
        <taxon>Malvales</taxon>
        <taxon>Malvaceae</taxon>
        <taxon>Malvoideae</taxon>
        <taxon>Hibiscus</taxon>
    </lineage>
</organism>
<dbReference type="InterPro" id="IPR038974">
    <property type="entry name" value="CIF1/2"/>
</dbReference>
<feature type="chain" id="PRO_5046932311" evidence="2">
    <location>
        <begin position="24"/>
        <end position="82"/>
    </location>
</feature>
<gene>
    <name evidence="3" type="ORF">V6N11_080942</name>
</gene>
<feature type="region of interest" description="Disordered" evidence="1">
    <location>
        <begin position="59"/>
        <end position="82"/>
    </location>
</feature>
<feature type="signal peptide" evidence="2">
    <location>
        <begin position="1"/>
        <end position="23"/>
    </location>
</feature>
<sequence length="82" mass="9146">MHNQKIVLLCLMVSAFLTSTSMAGRRPKFTNMSGEIFDAGFQEGGEEKIAVHERVVRENTRDYGKYDPPPALVKPPSKPIPN</sequence>
<dbReference type="Proteomes" id="UP001396334">
    <property type="component" value="Unassembled WGS sequence"/>
</dbReference>
<evidence type="ECO:0000313" key="4">
    <source>
        <dbReference type="Proteomes" id="UP001396334"/>
    </source>
</evidence>
<reference evidence="3 4" key="1">
    <citation type="journal article" date="2024" name="G3 (Bethesda)">
        <title>Genome assembly of Hibiscus sabdariffa L. provides insights into metabolisms of medicinal natural products.</title>
        <authorList>
            <person name="Kim T."/>
        </authorList>
    </citation>
    <scope>NUCLEOTIDE SEQUENCE [LARGE SCALE GENOMIC DNA]</scope>
    <source>
        <strain evidence="3">TK-2024</strain>
        <tissue evidence="3">Old leaves</tissue>
    </source>
</reference>
<keyword evidence="2" id="KW-0732">Signal</keyword>
<dbReference type="PANTHER" id="PTHR35290:SF2">
    <property type="entry name" value="PROTEIN CASPARIAN STRIP INTEGRITY FACTOR 1"/>
    <property type="match status" value="1"/>
</dbReference>
<evidence type="ECO:0000313" key="3">
    <source>
        <dbReference type="EMBL" id="KAK9000442.1"/>
    </source>
</evidence>
<comment type="caution">
    <text evidence="3">The sequence shown here is derived from an EMBL/GenBank/DDBJ whole genome shotgun (WGS) entry which is preliminary data.</text>
</comment>
<dbReference type="PANTHER" id="PTHR35290">
    <property type="entry name" value="PROTEIN CASPARIAN STRIP INTEGRITY FACTOR 1-RELATED"/>
    <property type="match status" value="1"/>
</dbReference>
<keyword evidence="4" id="KW-1185">Reference proteome</keyword>
<evidence type="ECO:0000256" key="2">
    <source>
        <dbReference type="SAM" id="SignalP"/>
    </source>
</evidence>
<dbReference type="EMBL" id="JBBPBN010000037">
    <property type="protein sequence ID" value="KAK9000442.1"/>
    <property type="molecule type" value="Genomic_DNA"/>
</dbReference>
<feature type="compositionally biased region" description="Pro residues" evidence="1">
    <location>
        <begin position="67"/>
        <end position="82"/>
    </location>
</feature>